<dbReference type="PANTHER" id="PTHR33744">
    <property type="entry name" value="CARBOHYDRATE DIACID REGULATOR"/>
    <property type="match status" value="1"/>
</dbReference>
<organism evidence="5 6">
    <name type="scientific">Nocardia beijingensis</name>
    <dbReference type="NCBI Taxonomy" id="95162"/>
    <lineage>
        <taxon>Bacteria</taxon>
        <taxon>Bacillati</taxon>
        <taxon>Actinomycetota</taxon>
        <taxon>Actinomycetes</taxon>
        <taxon>Mycobacteriales</taxon>
        <taxon>Nocardiaceae</taxon>
        <taxon>Nocardia</taxon>
    </lineage>
</organism>
<dbReference type="Pfam" id="PF17853">
    <property type="entry name" value="GGDEF_2"/>
    <property type="match status" value="1"/>
</dbReference>
<name>A0ABW7W7N1_9NOCA</name>
<dbReference type="InterPro" id="IPR041522">
    <property type="entry name" value="CdaR_GGDEF"/>
</dbReference>
<feature type="domain" description="PucR C-terminal helix-turn-helix" evidence="2">
    <location>
        <begin position="340"/>
        <end position="396"/>
    </location>
</feature>
<proteinExistence type="inferred from homology"/>
<reference evidence="5 6" key="1">
    <citation type="submission" date="2024-10" db="EMBL/GenBank/DDBJ databases">
        <title>The Natural Products Discovery Center: Release of the First 8490 Sequenced Strains for Exploring Actinobacteria Biosynthetic Diversity.</title>
        <authorList>
            <person name="Kalkreuter E."/>
            <person name="Kautsar S.A."/>
            <person name="Yang D."/>
            <person name="Bader C.D."/>
            <person name="Teijaro C.N."/>
            <person name="Fluegel L."/>
            <person name="Davis C.M."/>
            <person name="Simpson J.R."/>
            <person name="Lauterbach L."/>
            <person name="Steele A.D."/>
            <person name="Gui C."/>
            <person name="Meng S."/>
            <person name="Li G."/>
            <person name="Viehrig K."/>
            <person name="Ye F."/>
            <person name="Su P."/>
            <person name="Kiefer A.F."/>
            <person name="Nichols A."/>
            <person name="Cepeda A.J."/>
            <person name="Yan W."/>
            <person name="Fan B."/>
            <person name="Jiang Y."/>
            <person name="Adhikari A."/>
            <person name="Zheng C.-J."/>
            <person name="Schuster L."/>
            <person name="Cowan T.M."/>
            <person name="Smanski M.J."/>
            <person name="Chevrette M.G."/>
            <person name="De Carvalho L.P.S."/>
            <person name="Shen B."/>
        </authorList>
    </citation>
    <scope>NUCLEOTIDE SEQUENCE [LARGE SCALE GENOMIC DNA]</scope>
    <source>
        <strain evidence="5 6">NPDC019626</strain>
    </source>
</reference>
<gene>
    <name evidence="5" type="ORF">ACH47G_00760</name>
</gene>
<dbReference type="PANTHER" id="PTHR33744:SF1">
    <property type="entry name" value="DNA-BINDING TRANSCRIPTIONAL ACTIVATOR ADER"/>
    <property type="match status" value="1"/>
</dbReference>
<feature type="domain" description="RsbT co-antagonist protein RsbRD N-terminal" evidence="3">
    <location>
        <begin position="22"/>
        <end position="165"/>
    </location>
</feature>
<dbReference type="InterPro" id="IPR051448">
    <property type="entry name" value="CdaR-like_regulators"/>
</dbReference>
<dbReference type="InterPro" id="IPR025751">
    <property type="entry name" value="RsbRD_N_dom"/>
</dbReference>
<sequence length="409" mass="45107">MHSDATELLARIARGLSRHALALSERLTEQMLQIEPELRGDSRVESLLRASVTGNVVIALHIYELGLDIDELEAPTEALEYARRMAQRGTSITALLRAYRIGQRLFNDHMLGELTAATDDVALITSAVAEMTDRSFAYIDRVSQQVVTAYQDERDRWLQNQMAVRTARVRSILSGQHVDPIDSERALGYRLDRTHLGMVVWSDAGADQLRAAKQVAMTIADQLSCQGPPLLIPADESTLWAWLPQPELDLDPAAVRTPEATWVAVGRPATGLEGFRLTHRQATQAQVVALSAPAPQRAPICCSAQIGPIALMCSDLTATRAWISEILGALARDDDAAAQLRETARVFLETNGSFQTTAERLVLHRNTVQYRIRKAEAVLGHSLRERRLDVEVALLACRWLGSTVLQSVG</sequence>
<evidence type="ECO:0000259" key="2">
    <source>
        <dbReference type="Pfam" id="PF13556"/>
    </source>
</evidence>
<evidence type="ECO:0000313" key="6">
    <source>
        <dbReference type="Proteomes" id="UP001611450"/>
    </source>
</evidence>
<evidence type="ECO:0000313" key="5">
    <source>
        <dbReference type="EMBL" id="MFI2318996.1"/>
    </source>
</evidence>
<dbReference type="Proteomes" id="UP001611450">
    <property type="component" value="Unassembled WGS sequence"/>
</dbReference>
<evidence type="ECO:0000259" key="3">
    <source>
        <dbReference type="Pfam" id="PF14361"/>
    </source>
</evidence>
<dbReference type="InterPro" id="IPR025736">
    <property type="entry name" value="PucR_C-HTH_dom"/>
</dbReference>
<dbReference type="RefSeq" id="WP_396946126.1">
    <property type="nucleotide sequence ID" value="NZ_JBIRXV010000001.1"/>
</dbReference>
<feature type="domain" description="CdaR GGDEF-like" evidence="4">
    <location>
        <begin position="182"/>
        <end position="286"/>
    </location>
</feature>
<evidence type="ECO:0000256" key="1">
    <source>
        <dbReference type="ARBA" id="ARBA00006754"/>
    </source>
</evidence>
<dbReference type="Pfam" id="PF14361">
    <property type="entry name" value="RsbRD_N"/>
    <property type="match status" value="1"/>
</dbReference>
<accession>A0ABW7W7N1</accession>
<protein>
    <submittedName>
        <fullName evidence="5">PucR family transcriptional regulator</fullName>
    </submittedName>
</protein>
<comment type="similarity">
    <text evidence="1">Belongs to the CdaR family.</text>
</comment>
<evidence type="ECO:0000259" key="4">
    <source>
        <dbReference type="Pfam" id="PF17853"/>
    </source>
</evidence>
<dbReference type="InterPro" id="IPR042070">
    <property type="entry name" value="PucR_C-HTH_sf"/>
</dbReference>
<dbReference type="Pfam" id="PF13556">
    <property type="entry name" value="HTH_30"/>
    <property type="match status" value="1"/>
</dbReference>
<dbReference type="EMBL" id="JBIRXV010000001">
    <property type="protein sequence ID" value="MFI2318996.1"/>
    <property type="molecule type" value="Genomic_DNA"/>
</dbReference>
<keyword evidence="6" id="KW-1185">Reference proteome</keyword>
<comment type="caution">
    <text evidence="5">The sequence shown here is derived from an EMBL/GenBank/DDBJ whole genome shotgun (WGS) entry which is preliminary data.</text>
</comment>
<dbReference type="Gene3D" id="1.10.10.2840">
    <property type="entry name" value="PucR C-terminal helix-turn-helix domain"/>
    <property type="match status" value="1"/>
</dbReference>